<dbReference type="GO" id="GO:0006396">
    <property type="term" value="P:RNA processing"/>
    <property type="evidence" value="ECO:0007669"/>
    <property type="project" value="InterPro"/>
</dbReference>
<dbReference type="InterPro" id="IPR029028">
    <property type="entry name" value="Alpha/beta_knot_MTases"/>
</dbReference>
<dbReference type="Proteomes" id="UP000024547">
    <property type="component" value="Unassembled WGS sequence"/>
</dbReference>
<evidence type="ECO:0000256" key="1">
    <source>
        <dbReference type="ARBA" id="ARBA00022603"/>
    </source>
</evidence>
<dbReference type="InterPro" id="IPR029026">
    <property type="entry name" value="tRNA_m1G_MTases_N"/>
</dbReference>
<dbReference type="OrthoDB" id="3190829at2"/>
<keyword evidence="1" id="KW-0489">Methyltransferase</keyword>
<dbReference type="RefSeq" id="WP_035554339.1">
    <property type="nucleotide sequence ID" value="NZ_AWFH01000056.1"/>
</dbReference>
<dbReference type="GO" id="GO:0008173">
    <property type="term" value="F:RNA methyltransferase activity"/>
    <property type="evidence" value="ECO:0007669"/>
    <property type="project" value="InterPro"/>
</dbReference>
<dbReference type="eggNOG" id="COG0566">
    <property type="taxonomic scope" value="Bacteria"/>
</dbReference>
<proteinExistence type="predicted"/>
<evidence type="ECO:0000256" key="2">
    <source>
        <dbReference type="ARBA" id="ARBA00022679"/>
    </source>
</evidence>
<dbReference type="SUPFAM" id="SSF55315">
    <property type="entry name" value="L30e-like"/>
    <property type="match status" value="1"/>
</dbReference>
<dbReference type="Pfam" id="PF00588">
    <property type="entry name" value="SpoU_methylase"/>
    <property type="match status" value="1"/>
</dbReference>
<protein>
    <recommendedName>
        <fullName evidence="3">tRNA/rRNA methyltransferase SpoU type domain-containing protein</fullName>
    </recommendedName>
</protein>
<dbReference type="InterPro" id="IPR029064">
    <property type="entry name" value="Ribosomal_eL30-like_sf"/>
</dbReference>
<dbReference type="InterPro" id="IPR051259">
    <property type="entry name" value="rRNA_Methyltransferase"/>
</dbReference>
<dbReference type="Gene3D" id="3.30.1330.30">
    <property type="match status" value="1"/>
</dbReference>
<dbReference type="STRING" id="1280948.HY36_09175"/>
<comment type="caution">
    <text evidence="4">The sequence shown here is derived from an EMBL/GenBank/DDBJ whole genome shotgun (WGS) entry which is preliminary data.</text>
</comment>
<accession>A0A059DYE0</accession>
<sequence length="270" mass="28247">MPPIPIDNEGDPRLAAYTSIREKDLTSGHGARFIIEGKVTLETAVRRGRFALESIFIADSRIEPLAELLARVPADVPVYTAPQSVMDKVTGFPMHRGVLACGLKGEIPDPAAFLESGVSAASTLLLLSDLSNHDNIGACFRNAAAFGASAVLMDAQCCDPLYRKAIRVSSGSTLWLPYAQGGTGLDMVNAAKAAGYEVWAMTPRTDAASLTSLPVPARLAILLGAEGPGLPDEVIAACRAVRIPMSEGFDSVNVATAGAITLSHVFTAAV</sequence>
<dbReference type="EMBL" id="AWFH01000056">
    <property type="protein sequence ID" value="KCZ58539.1"/>
    <property type="molecule type" value="Genomic_DNA"/>
</dbReference>
<dbReference type="PATRIC" id="fig|1280948.3.peg.2953"/>
<dbReference type="AlphaFoldDB" id="A0A059DYE0"/>
<dbReference type="PANTHER" id="PTHR43191:SF12">
    <property type="entry name" value="RRNA METHYLASE"/>
    <property type="match status" value="1"/>
</dbReference>
<dbReference type="GO" id="GO:0032259">
    <property type="term" value="P:methylation"/>
    <property type="evidence" value="ECO:0007669"/>
    <property type="project" value="UniProtKB-KW"/>
</dbReference>
<evidence type="ECO:0000313" key="4">
    <source>
        <dbReference type="EMBL" id="KCZ58539.1"/>
    </source>
</evidence>
<evidence type="ECO:0000313" key="5">
    <source>
        <dbReference type="Proteomes" id="UP000024547"/>
    </source>
</evidence>
<name>A0A059DYE0_9PROT</name>
<dbReference type="PANTHER" id="PTHR43191">
    <property type="entry name" value="RRNA METHYLTRANSFERASE 3"/>
    <property type="match status" value="1"/>
</dbReference>
<reference evidence="4 5" key="1">
    <citation type="journal article" date="2014" name="Antonie Van Leeuwenhoek">
        <title>Hyphomonas beringensis sp. nov. and Hyphomonas chukchiensis sp. nov., isolated from surface seawater of the Bering Sea and Chukchi Sea.</title>
        <authorList>
            <person name="Li C."/>
            <person name="Lai Q."/>
            <person name="Li G."/>
            <person name="Dong C."/>
            <person name="Wang J."/>
            <person name="Liao Y."/>
            <person name="Shao Z."/>
        </authorList>
    </citation>
    <scope>NUCLEOTIDE SEQUENCE [LARGE SCALE GENOMIC DNA]</scope>
    <source>
        <strain evidence="4 5">22II1-22F38</strain>
    </source>
</reference>
<dbReference type="SUPFAM" id="SSF75217">
    <property type="entry name" value="alpha/beta knot"/>
    <property type="match status" value="1"/>
</dbReference>
<keyword evidence="5" id="KW-1185">Reference proteome</keyword>
<feature type="domain" description="tRNA/rRNA methyltransferase SpoU type" evidence="3">
    <location>
        <begin position="124"/>
        <end position="262"/>
    </location>
</feature>
<gene>
    <name evidence="4" type="ORF">HY36_09175</name>
</gene>
<keyword evidence="2" id="KW-0808">Transferase</keyword>
<organism evidence="4 5">
    <name type="scientific">Hyphomonas atlantica</name>
    <dbReference type="NCBI Taxonomy" id="1280948"/>
    <lineage>
        <taxon>Bacteria</taxon>
        <taxon>Pseudomonadati</taxon>
        <taxon>Pseudomonadota</taxon>
        <taxon>Alphaproteobacteria</taxon>
        <taxon>Hyphomonadales</taxon>
        <taxon>Hyphomonadaceae</taxon>
        <taxon>Hyphomonas</taxon>
    </lineage>
</organism>
<dbReference type="GO" id="GO:0003723">
    <property type="term" value="F:RNA binding"/>
    <property type="evidence" value="ECO:0007669"/>
    <property type="project" value="InterPro"/>
</dbReference>
<evidence type="ECO:0000259" key="3">
    <source>
        <dbReference type="Pfam" id="PF00588"/>
    </source>
</evidence>
<dbReference type="Gene3D" id="3.40.1280.10">
    <property type="match status" value="1"/>
</dbReference>
<dbReference type="InterPro" id="IPR001537">
    <property type="entry name" value="SpoU_MeTrfase"/>
</dbReference>
<dbReference type="CDD" id="cd18095">
    <property type="entry name" value="SpoU-like_rRNA-MTase"/>
    <property type="match status" value="1"/>
</dbReference>